<evidence type="ECO:0000256" key="3">
    <source>
        <dbReference type="ARBA" id="ARBA00023163"/>
    </source>
</evidence>
<evidence type="ECO:0000256" key="2">
    <source>
        <dbReference type="ARBA" id="ARBA00023125"/>
    </source>
</evidence>
<sequence>MAAQRPGTTISAWRPPVPGIAEVFHAHFTEHAYPAHTHDTWDLMILDGGSVDFALDRHRHGITAGSTVLLLPPGVTHDGRTVTPAGFRKRVLYLDTTVLPERLVGSAVDGPVLDDGLLRRRIHQLHTSLGHPGDGFEAESRLALIRERLRGHLDTLAPAPPASRSNRLAGRLRELLDARISVGMSLREAAVLLDAHPSHLIRSFTRTYGLPPHAYLTGRRVDRARRLLLAGERPASVAVAVGFHDQAHLHRHFVRHLGTTPARYARPDGRTAGGSAAPPADAAHRAGPDPGLDSGPVPGLDSSPGPGPSPVPSPGPGPGQRPPIVT</sequence>
<comment type="caution">
    <text evidence="6">The sequence shown here is derived from an EMBL/GenBank/DDBJ whole genome shotgun (WGS) entry which is preliminary data.</text>
</comment>
<dbReference type="InterPro" id="IPR050204">
    <property type="entry name" value="AraC_XylS_family_regulators"/>
</dbReference>
<accession>A0ABQ4E0Y5</accession>
<evidence type="ECO:0000313" key="7">
    <source>
        <dbReference type="Proteomes" id="UP000646749"/>
    </source>
</evidence>
<dbReference type="SMART" id="SM00342">
    <property type="entry name" value="HTH_ARAC"/>
    <property type="match status" value="1"/>
</dbReference>
<dbReference type="PANTHER" id="PTHR46796:SF2">
    <property type="entry name" value="TRANSCRIPTIONAL REGULATORY PROTEIN"/>
    <property type="match status" value="1"/>
</dbReference>
<dbReference type="Pfam" id="PF02311">
    <property type="entry name" value="AraC_binding"/>
    <property type="match status" value="1"/>
</dbReference>
<dbReference type="EMBL" id="BONW01000016">
    <property type="protein sequence ID" value="GIG88370.1"/>
    <property type="molecule type" value="Genomic_DNA"/>
</dbReference>
<feature type="domain" description="HTH araC/xylS-type" evidence="5">
    <location>
        <begin position="170"/>
        <end position="267"/>
    </location>
</feature>
<feature type="compositionally biased region" description="Low complexity" evidence="4">
    <location>
        <begin position="288"/>
        <end position="304"/>
    </location>
</feature>
<dbReference type="InterPro" id="IPR003313">
    <property type="entry name" value="AraC-bd"/>
</dbReference>
<reference evidence="6 7" key="1">
    <citation type="submission" date="2021-01" db="EMBL/GenBank/DDBJ databases">
        <title>Whole genome shotgun sequence of Plantactinospora endophytica NBRC 110450.</title>
        <authorList>
            <person name="Komaki H."/>
            <person name="Tamura T."/>
        </authorList>
    </citation>
    <scope>NUCLEOTIDE SEQUENCE [LARGE SCALE GENOMIC DNA]</scope>
    <source>
        <strain evidence="6 7">NBRC 110450</strain>
    </source>
</reference>
<dbReference type="RefSeq" id="WP_239140844.1">
    <property type="nucleotide sequence ID" value="NZ_BONW01000016.1"/>
</dbReference>
<keyword evidence="7" id="KW-1185">Reference proteome</keyword>
<dbReference type="PROSITE" id="PS01124">
    <property type="entry name" value="HTH_ARAC_FAMILY_2"/>
    <property type="match status" value="1"/>
</dbReference>
<dbReference type="InterPro" id="IPR009057">
    <property type="entry name" value="Homeodomain-like_sf"/>
</dbReference>
<dbReference type="InterPro" id="IPR037923">
    <property type="entry name" value="HTH-like"/>
</dbReference>
<organism evidence="6 7">
    <name type="scientific">Plantactinospora endophytica</name>
    <dbReference type="NCBI Taxonomy" id="673535"/>
    <lineage>
        <taxon>Bacteria</taxon>
        <taxon>Bacillati</taxon>
        <taxon>Actinomycetota</taxon>
        <taxon>Actinomycetes</taxon>
        <taxon>Micromonosporales</taxon>
        <taxon>Micromonosporaceae</taxon>
        <taxon>Plantactinospora</taxon>
    </lineage>
</organism>
<feature type="compositionally biased region" description="Pro residues" evidence="4">
    <location>
        <begin position="305"/>
        <end position="326"/>
    </location>
</feature>
<proteinExistence type="predicted"/>
<dbReference type="SUPFAM" id="SSF51215">
    <property type="entry name" value="Regulatory protein AraC"/>
    <property type="match status" value="1"/>
</dbReference>
<dbReference type="InterPro" id="IPR018060">
    <property type="entry name" value="HTH_AraC"/>
</dbReference>
<dbReference type="PANTHER" id="PTHR46796">
    <property type="entry name" value="HTH-TYPE TRANSCRIPTIONAL ACTIVATOR RHAS-RELATED"/>
    <property type="match status" value="1"/>
</dbReference>
<keyword evidence="2" id="KW-0238">DNA-binding</keyword>
<dbReference type="SUPFAM" id="SSF46689">
    <property type="entry name" value="Homeodomain-like"/>
    <property type="match status" value="2"/>
</dbReference>
<protein>
    <submittedName>
        <fullName evidence="6">AraC family transcriptional regulator</fullName>
    </submittedName>
</protein>
<name>A0ABQ4E0Y5_9ACTN</name>
<dbReference type="Gene3D" id="1.10.10.60">
    <property type="entry name" value="Homeodomain-like"/>
    <property type="match status" value="1"/>
</dbReference>
<dbReference type="Pfam" id="PF12833">
    <property type="entry name" value="HTH_18"/>
    <property type="match status" value="1"/>
</dbReference>
<evidence type="ECO:0000256" key="1">
    <source>
        <dbReference type="ARBA" id="ARBA00023015"/>
    </source>
</evidence>
<keyword evidence="3" id="KW-0804">Transcription</keyword>
<evidence type="ECO:0000256" key="4">
    <source>
        <dbReference type="SAM" id="MobiDB-lite"/>
    </source>
</evidence>
<feature type="region of interest" description="Disordered" evidence="4">
    <location>
        <begin position="262"/>
        <end position="326"/>
    </location>
</feature>
<evidence type="ECO:0000259" key="5">
    <source>
        <dbReference type="PROSITE" id="PS01124"/>
    </source>
</evidence>
<keyword evidence="1" id="KW-0805">Transcription regulation</keyword>
<dbReference type="Proteomes" id="UP000646749">
    <property type="component" value="Unassembled WGS sequence"/>
</dbReference>
<evidence type="ECO:0000313" key="6">
    <source>
        <dbReference type="EMBL" id="GIG88370.1"/>
    </source>
</evidence>
<gene>
    <name evidence="6" type="ORF">Pen02_33060</name>
</gene>